<keyword evidence="1" id="KW-1133">Transmembrane helix</keyword>
<sequence length="440" mass="49902">MDGGLNPASECLLEKLVLTESQIMEQDALVPEPYDMMKFLFFMVLLITFCSVMRTSMLSQEDQSEIAFWFMWMSLDLWKQKPAGLLGWGSICVFLVRFCWYDGQLFRTNGLELLTKRFFIVVVFSDFISRLRVLRLKQICVSPVDVASPQTVNIDRLDWLSFSGTKSRRVLRLKQICVSPVDVAPPQTVNADRPNWSSLSGTKSKRCSPVHSFGFAPSVCEYSGTCELGLRGELASPPREPFMYPPGGVQTRVMGRTRGSSSCRAISSYPSQQRAVGVPIEVNFYACITKMKDMFRALEVRGIKIPNFVYDFSIPMSLHRLSNTSDNNFLLPFHVIEVGFHLPLHHFFCHLLEDYGIALGQLSWFSWWIAMAYFVYCCRRDEFSLPSPYVESDANPNLLNAISDLTIVGSVGTTCDNEDSSEEFTSLSRGIDEYMDVQSL</sequence>
<protein>
    <recommendedName>
        <fullName evidence="2">Transposase (putative) gypsy type domain-containing protein</fullName>
    </recommendedName>
</protein>
<dbReference type="Proteomes" id="UP000593573">
    <property type="component" value="Unassembled WGS sequence"/>
</dbReference>
<feature type="domain" description="Transposase (putative) gypsy type" evidence="2">
    <location>
        <begin position="334"/>
        <end position="379"/>
    </location>
</feature>
<dbReference type="EMBL" id="JABFAB010000011">
    <property type="protein sequence ID" value="MBA0665367.1"/>
    <property type="molecule type" value="Genomic_DNA"/>
</dbReference>
<dbReference type="Pfam" id="PF04195">
    <property type="entry name" value="Transposase_28"/>
    <property type="match status" value="1"/>
</dbReference>
<feature type="transmembrane region" description="Helical" evidence="1">
    <location>
        <begin position="36"/>
        <end position="53"/>
    </location>
</feature>
<evidence type="ECO:0000256" key="1">
    <source>
        <dbReference type="SAM" id="Phobius"/>
    </source>
</evidence>
<feature type="transmembrane region" description="Helical" evidence="1">
    <location>
        <begin position="83"/>
        <end position="101"/>
    </location>
</feature>
<evidence type="ECO:0000259" key="2">
    <source>
        <dbReference type="Pfam" id="PF04195"/>
    </source>
</evidence>
<keyword evidence="4" id="KW-1185">Reference proteome</keyword>
<evidence type="ECO:0000313" key="4">
    <source>
        <dbReference type="Proteomes" id="UP000593573"/>
    </source>
</evidence>
<comment type="caution">
    <text evidence="3">The sequence shown here is derived from an EMBL/GenBank/DDBJ whole genome shotgun (WGS) entry which is preliminary data.</text>
</comment>
<keyword evidence="1" id="KW-0812">Transmembrane</keyword>
<name>A0A7J8VRD0_9ROSI</name>
<gene>
    <name evidence="3" type="ORF">Goklo_005228</name>
</gene>
<keyword evidence="1" id="KW-0472">Membrane</keyword>
<accession>A0A7J8VRD0</accession>
<organism evidence="3 4">
    <name type="scientific">Gossypium klotzschianum</name>
    <dbReference type="NCBI Taxonomy" id="34286"/>
    <lineage>
        <taxon>Eukaryota</taxon>
        <taxon>Viridiplantae</taxon>
        <taxon>Streptophyta</taxon>
        <taxon>Embryophyta</taxon>
        <taxon>Tracheophyta</taxon>
        <taxon>Spermatophyta</taxon>
        <taxon>Magnoliopsida</taxon>
        <taxon>eudicotyledons</taxon>
        <taxon>Gunneridae</taxon>
        <taxon>Pentapetalae</taxon>
        <taxon>rosids</taxon>
        <taxon>malvids</taxon>
        <taxon>Malvales</taxon>
        <taxon>Malvaceae</taxon>
        <taxon>Malvoideae</taxon>
        <taxon>Gossypium</taxon>
    </lineage>
</organism>
<proteinExistence type="predicted"/>
<evidence type="ECO:0000313" key="3">
    <source>
        <dbReference type="EMBL" id="MBA0665367.1"/>
    </source>
</evidence>
<dbReference type="InterPro" id="IPR007321">
    <property type="entry name" value="Transposase_28"/>
</dbReference>
<reference evidence="3 4" key="1">
    <citation type="journal article" date="2019" name="Genome Biol. Evol.">
        <title>Insights into the evolution of the New World diploid cottons (Gossypium, subgenus Houzingenia) based on genome sequencing.</title>
        <authorList>
            <person name="Grover C.E."/>
            <person name="Arick M.A. 2nd"/>
            <person name="Thrash A."/>
            <person name="Conover J.L."/>
            <person name="Sanders W.S."/>
            <person name="Peterson D.G."/>
            <person name="Frelichowski J.E."/>
            <person name="Scheffler J.A."/>
            <person name="Scheffler B.E."/>
            <person name="Wendel J.F."/>
        </authorList>
    </citation>
    <scope>NUCLEOTIDE SEQUENCE [LARGE SCALE GENOMIC DNA]</scope>
    <source>
        <strain evidence="3">57</strain>
        <tissue evidence="3">Leaf</tissue>
    </source>
</reference>
<dbReference type="AlphaFoldDB" id="A0A7J8VRD0"/>